<gene>
    <name evidence="1" type="ORF">CPEL01642_LOCUS6343</name>
</gene>
<protein>
    <submittedName>
        <fullName evidence="1">Uncharacterized protein</fullName>
    </submittedName>
</protein>
<accession>A0A7S0L758</accession>
<dbReference type="EMBL" id="HBEY01013168">
    <property type="protein sequence ID" value="CAD8603008.1"/>
    <property type="molecule type" value="Transcribed_RNA"/>
</dbReference>
<sequence length="283" mass="31943">MSIGPKQNTRVAKLPPTCRPPERLVFDLHISRVSTARYDVLPNGDIMWAGGAFRSGGSLGHWVAYDGITFMVRGEQQLRVPLNPPWVDYGMAGYQGARYHVNRDKLCVVSGLIRTSDWRASAMTNPIFTLDPTCRPDKRLVFQVNHHEYSFRVDVLENGEGHLIAGKKQHAWISLSGIVFYHRQKEALKLENGWGRYNKIYRAPSLKKKGNLCVLSGLARAYDGWVEHIATLPEKCRPAQRLIFSVSAHDKSQRIDVLPSGKVMWVDGAKTWVSFDGIRYGVP</sequence>
<name>A0A7S0L758_9EUKA</name>
<dbReference type="AlphaFoldDB" id="A0A7S0L758"/>
<evidence type="ECO:0000313" key="1">
    <source>
        <dbReference type="EMBL" id="CAD8603008.1"/>
    </source>
</evidence>
<proteinExistence type="predicted"/>
<organism evidence="1">
    <name type="scientific">Coccolithus braarudii</name>
    <dbReference type="NCBI Taxonomy" id="221442"/>
    <lineage>
        <taxon>Eukaryota</taxon>
        <taxon>Haptista</taxon>
        <taxon>Haptophyta</taxon>
        <taxon>Prymnesiophyceae</taxon>
        <taxon>Coccolithales</taxon>
        <taxon>Coccolithaceae</taxon>
        <taxon>Coccolithus</taxon>
    </lineage>
</organism>
<reference evidence="1" key="1">
    <citation type="submission" date="2021-01" db="EMBL/GenBank/DDBJ databases">
        <authorList>
            <person name="Corre E."/>
            <person name="Pelletier E."/>
            <person name="Niang G."/>
            <person name="Scheremetjew M."/>
            <person name="Finn R."/>
            <person name="Kale V."/>
            <person name="Holt S."/>
            <person name="Cochrane G."/>
            <person name="Meng A."/>
            <person name="Brown T."/>
            <person name="Cohen L."/>
        </authorList>
    </citation>
    <scope>NUCLEOTIDE SEQUENCE</scope>
    <source>
        <strain evidence="1">PLY182g</strain>
    </source>
</reference>